<organism evidence="1 2">
    <name type="scientific">Paenibacillus cisolokensis</name>
    <dbReference type="NCBI Taxonomy" id="1658519"/>
    <lineage>
        <taxon>Bacteria</taxon>
        <taxon>Bacillati</taxon>
        <taxon>Bacillota</taxon>
        <taxon>Bacilli</taxon>
        <taxon>Bacillales</taxon>
        <taxon>Paenibacillaceae</taxon>
        <taxon>Paenibacillus</taxon>
    </lineage>
</organism>
<comment type="caution">
    <text evidence="1">The sequence shown here is derived from an EMBL/GenBank/DDBJ whole genome shotgun (WGS) entry which is preliminary data.</text>
</comment>
<name>A0ABQ4N4Q8_9BACL</name>
<keyword evidence="2" id="KW-1185">Reference proteome</keyword>
<gene>
    <name evidence="1" type="ORF">PACILC2_17020</name>
</gene>
<evidence type="ECO:0000313" key="1">
    <source>
        <dbReference type="EMBL" id="GIQ63134.1"/>
    </source>
</evidence>
<accession>A0ABQ4N4Q8</accession>
<dbReference type="Proteomes" id="UP000680304">
    <property type="component" value="Unassembled WGS sequence"/>
</dbReference>
<reference evidence="1 2" key="1">
    <citation type="submission" date="2021-04" db="EMBL/GenBank/DDBJ databases">
        <title>Draft genome sequence of Paenibacillus cisolokensis, LC2-13A.</title>
        <authorList>
            <person name="Uke A."/>
            <person name="Chhe C."/>
            <person name="Baramee S."/>
            <person name="Kosugi A."/>
        </authorList>
    </citation>
    <scope>NUCLEOTIDE SEQUENCE [LARGE SCALE GENOMIC DNA]</scope>
    <source>
        <strain evidence="1 2">LC2-13A</strain>
    </source>
</reference>
<protein>
    <submittedName>
        <fullName evidence="1">Uncharacterized protein</fullName>
    </submittedName>
</protein>
<evidence type="ECO:0000313" key="2">
    <source>
        <dbReference type="Proteomes" id="UP000680304"/>
    </source>
</evidence>
<proteinExistence type="predicted"/>
<dbReference type="EMBL" id="BOVJ01000056">
    <property type="protein sequence ID" value="GIQ63134.1"/>
    <property type="molecule type" value="Genomic_DNA"/>
</dbReference>
<sequence>MVGDKQGGRVSKHEQRKLIEKYSDNAPLSNSLGDALRAALQQKGE</sequence>